<feature type="compositionally biased region" description="Polar residues" evidence="3">
    <location>
        <begin position="110"/>
        <end position="128"/>
    </location>
</feature>
<comment type="subcellular location">
    <subcellularLocation>
        <location evidence="2">Cell membrane</location>
        <topology evidence="2">Lipid-anchor</topology>
    </subcellularLocation>
</comment>
<evidence type="ECO:0000256" key="3">
    <source>
        <dbReference type="SAM" id="MobiDB-lite"/>
    </source>
</evidence>
<accession>E5Y3N0</accession>
<comment type="similarity">
    <text evidence="1 2">Belongs to the outer membrane factor (OMF) (TC 1.B.17) family.</text>
</comment>
<dbReference type="Gene3D" id="1.20.1600.10">
    <property type="entry name" value="Outer membrane efflux proteins (OEP)"/>
    <property type="match status" value="1"/>
</dbReference>
<dbReference type="STRING" id="563192.HMPREF0179_00791"/>
<feature type="region of interest" description="Disordered" evidence="3">
    <location>
        <begin position="107"/>
        <end position="128"/>
    </location>
</feature>
<gene>
    <name evidence="4" type="ORF">HMPREF0179_00791</name>
</gene>
<feature type="chain" id="PRO_5001438242" evidence="2">
    <location>
        <begin position="22"/>
        <end position="472"/>
    </location>
</feature>
<dbReference type="OrthoDB" id="9783163at2"/>
<keyword evidence="2 4" id="KW-0449">Lipoprotein</keyword>
<dbReference type="NCBIfam" id="TIGR01845">
    <property type="entry name" value="outer_NodT"/>
    <property type="match status" value="1"/>
</dbReference>
<name>E5Y3N0_BILW3</name>
<dbReference type="AlphaFoldDB" id="E5Y3N0"/>
<dbReference type="RefSeq" id="WP_005025236.1">
    <property type="nucleotide sequence ID" value="NZ_KE150238.1"/>
</dbReference>
<dbReference type="InterPro" id="IPR003423">
    <property type="entry name" value="OMP_efflux"/>
</dbReference>
<dbReference type="Pfam" id="PF02321">
    <property type="entry name" value="OEP"/>
    <property type="match status" value="2"/>
</dbReference>
<keyword evidence="2" id="KW-0812">Transmembrane</keyword>
<keyword evidence="2" id="KW-0564">Palmitate</keyword>
<reference evidence="4 5" key="1">
    <citation type="submission" date="2010-10" db="EMBL/GenBank/DDBJ databases">
        <authorList>
            <consortium name="The Broad Institute Genome Sequencing Platform"/>
            <person name="Ward D."/>
            <person name="Earl A."/>
            <person name="Feldgarden M."/>
            <person name="Young S.K."/>
            <person name="Gargeya S."/>
            <person name="Zeng Q."/>
            <person name="Alvarado L."/>
            <person name="Berlin A."/>
            <person name="Bochicchio J."/>
            <person name="Chapman S.B."/>
            <person name="Chen Z."/>
            <person name="Freedman E."/>
            <person name="Gellesch M."/>
            <person name="Goldberg J."/>
            <person name="Griggs A."/>
            <person name="Gujja S."/>
            <person name="Heilman E."/>
            <person name="Heiman D."/>
            <person name="Howarth C."/>
            <person name="Mehta T."/>
            <person name="Neiman D."/>
            <person name="Pearson M."/>
            <person name="Roberts A."/>
            <person name="Saif S."/>
            <person name="Shea T."/>
            <person name="Shenoy N."/>
            <person name="Sisk P."/>
            <person name="Stolte C."/>
            <person name="Sykes S."/>
            <person name="White J."/>
            <person name="Yandava C."/>
            <person name="Allen-Vercoe E."/>
            <person name="Sibley C."/>
            <person name="Ambrose C.E."/>
            <person name="Strauss J."/>
            <person name="Daigneault M."/>
            <person name="Haas B."/>
            <person name="Nusbaum C."/>
            <person name="Birren B."/>
        </authorList>
    </citation>
    <scope>NUCLEOTIDE SEQUENCE [LARGE SCALE GENOMIC DNA]</scope>
    <source>
        <strain evidence="4 5">3_1_6</strain>
    </source>
</reference>
<dbReference type="GO" id="GO:0005886">
    <property type="term" value="C:plasma membrane"/>
    <property type="evidence" value="ECO:0007669"/>
    <property type="project" value="UniProtKB-SubCell"/>
</dbReference>
<protein>
    <submittedName>
        <fullName evidence="4">NodT family efflux transporter, outer membrane factor (OMF) lipoprotein</fullName>
    </submittedName>
</protein>
<evidence type="ECO:0000256" key="2">
    <source>
        <dbReference type="RuleBase" id="RU362097"/>
    </source>
</evidence>
<dbReference type="PANTHER" id="PTHR30203">
    <property type="entry name" value="OUTER MEMBRANE CATION EFFLUX PROTEIN"/>
    <property type="match status" value="1"/>
</dbReference>
<keyword evidence="2" id="KW-0472">Membrane</keyword>
<dbReference type="InterPro" id="IPR010131">
    <property type="entry name" value="MdtP/NodT-like"/>
</dbReference>
<dbReference type="Proteomes" id="UP000006034">
    <property type="component" value="Unassembled WGS sequence"/>
</dbReference>
<evidence type="ECO:0000313" key="5">
    <source>
        <dbReference type="Proteomes" id="UP000006034"/>
    </source>
</evidence>
<evidence type="ECO:0000256" key="1">
    <source>
        <dbReference type="ARBA" id="ARBA00007613"/>
    </source>
</evidence>
<dbReference type="Gene3D" id="2.20.200.10">
    <property type="entry name" value="Outer membrane efflux proteins (OEP)"/>
    <property type="match status" value="1"/>
</dbReference>
<keyword evidence="2" id="KW-0732">Signal</keyword>
<dbReference type="EMBL" id="ADCP02000001">
    <property type="protein sequence ID" value="EFV45426.1"/>
    <property type="molecule type" value="Genomic_DNA"/>
</dbReference>
<feature type="signal peptide" evidence="2">
    <location>
        <begin position="1"/>
        <end position="21"/>
    </location>
</feature>
<dbReference type="eggNOG" id="COG1538">
    <property type="taxonomic scope" value="Bacteria"/>
</dbReference>
<dbReference type="GO" id="GO:0015562">
    <property type="term" value="F:efflux transmembrane transporter activity"/>
    <property type="evidence" value="ECO:0007669"/>
    <property type="project" value="InterPro"/>
</dbReference>
<dbReference type="PANTHER" id="PTHR30203:SF32">
    <property type="entry name" value="CATION EFFLUX SYSTEM PROTEIN CUSC"/>
    <property type="match status" value="1"/>
</dbReference>
<keyword evidence="2" id="KW-1134">Transmembrane beta strand</keyword>
<evidence type="ECO:0000313" key="4">
    <source>
        <dbReference type="EMBL" id="EFV45426.1"/>
    </source>
</evidence>
<reference evidence="4 5" key="2">
    <citation type="submission" date="2013-04" db="EMBL/GenBank/DDBJ databases">
        <title>The Genome Sequence of Bilophila wadsworthia 3_1_6.</title>
        <authorList>
            <consortium name="The Broad Institute Genomics Platform"/>
            <person name="Earl A."/>
            <person name="Ward D."/>
            <person name="Feldgarden M."/>
            <person name="Gevers D."/>
            <person name="Sibley C."/>
            <person name="Strauss J."/>
            <person name="Allen-Vercoe E."/>
            <person name="Walker B."/>
            <person name="Young S."/>
            <person name="Zeng Q."/>
            <person name="Gargeya S."/>
            <person name="Fitzgerald M."/>
            <person name="Haas B."/>
            <person name="Abouelleil A."/>
            <person name="Allen A.W."/>
            <person name="Alvarado L."/>
            <person name="Arachchi H.M."/>
            <person name="Berlin A.M."/>
            <person name="Chapman S.B."/>
            <person name="Gainer-Dewar J."/>
            <person name="Goldberg J."/>
            <person name="Griggs A."/>
            <person name="Gujja S."/>
            <person name="Hansen M."/>
            <person name="Howarth C."/>
            <person name="Imamovic A."/>
            <person name="Ireland A."/>
            <person name="Larimer J."/>
            <person name="McCowan C."/>
            <person name="Murphy C."/>
            <person name="Pearson M."/>
            <person name="Poon T.W."/>
            <person name="Priest M."/>
            <person name="Roberts A."/>
            <person name="Saif S."/>
            <person name="Shea T."/>
            <person name="Sisk P."/>
            <person name="Sykes S."/>
            <person name="Wortman J."/>
            <person name="Nusbaum C."/>
            <person name="Birren B."/>
        </authorList>
    </citation>
    <scope>NUCLEOTIDE SEQUENCE [LARGE SCALE GENOMIC DNA]</scope>
    <source>
        <strain evidence="4 5">3_1_6</strain>
    </source>
</reference>
<proteinExistence type="inferred from homology"/>
<keyword evidence="5" id="KW-1185">Reference proteome</keyword>
<sequence>MMSAKYMALALAVLLPGCTMAPNYVRPEAPVAEAWPDDLMPKGTVLAQATDQLASEIGWKTFFTDQHLQRLIQLALDNNRDLRVSALNIERARGLYQIQRADLMPGVSASGESSNKGVSADLSTTGEQTVSRQHSLGVGVTSYELDFFGRIQSLKDKALETYLGTEEAYRSARLSLVSEVAQAYLALVADRERLNIATETLKSQQASYEMIARRHSVGVSSELDLRQAQTSVDTARVDIARYSGQVAKDITALSLLAGTKVTPDMLPAKALSELPVWPDIPVSLPSTVLLQRPDILQAEHTLKAANADIGAARANFFPRISLTANIGTASNELSHLFDGGTGIWTFLPQVSLPIFEGGRNVANLRVSEADKKIAVANYEKAIQSAFREVSDALIDRVSLAGQLEAQKSLVHATSETYRLSGERYNQGIDSYLAVLDSQRAMYSSQLNLISVRVAREQNLIMLYKALGGGVKE</sequence>
<dbReference type="GeneID" id="78085928"/>
<dbReference type="HOGENOM" id="CLU_012817_13_3_7"/>
<organism evidence="4 5">
    <name type="scientific">Bilophila wadsworthia (strain 3_1_6)</name>
    <dbReference type="NCBI Taxonomy" id="563192"/>
    <lineage>
        <taxon>Bacteria</taxon>
        <taxon>Pseudomonadati</taxon>
        <taxon>Thermodesulfobacteriota</taxon>
        <taxon>Desulfovibrionia</taxon>
        <taxon>Desulfovibrionales</taxon>
        <taxon>Desulfovibrionaceae</taxon>
        <taxon>Bilophila</taxon>
    </lineage>
</organism>
<comment type="caution">
    <text evidence="4">The sequence shown here is derived from an EMBL/GenBank/DDBJ whole genome shotgun (WGS) entry which is preliminary data.</text>
</comment>
<dbReference type="SUPFAM" id="SSF56954">
    <property type="entry name" value="Outer membrane efflux proteins (OEP)"/>
    <property type="match status" value="1"/>
</dbReference>